<accession>A0A9W4XLA9</accession>
<name>A0A9W4XLA9_9PLEO</name>
<dbReference type="AlphaFoldDB" id="A0A9W4XLA9"/>
<feature type="transmembrane region" description="Helical" evidence="1">
    <location>
        <begin position="20"/>
        <end position="47"/>
    </location>
</feature>
<protein>
    <submittedName>
        <fullName evidence="2">Uncharacterized protein</fullName>
    </submittedName>
</protein>
<keyword evidence="1" id="KW-1133">Transmembrane helix</keyword>
<dbReference type="Proteomes" id="UP001152607">
    <property type="component" value="Unassembled WGS sequence"/>
</dbReference>
<proteinExistence type="predicted"/>
<evidence type="ECO:0000313" key="3">
    <source>
        <dbReference type="Proteomes" id="UP001152607"/>
    </source>
</evidence>
<keyword evidence="3" id="KW-1185">Reference proteome</keyword>
<sequence>MVSCCYAEPRALPLKVGSPWVFGMALLLGISHACVMSTCMFTANAFLENVYPFLL</sequence>
<evidence type="ECO:0000313" key="2">
    <source>
        <dbReference type="EMBL" id="CAI6336169.1"/>
    </source>
</evidence>
<keyword evidence="1" id="KW-0472">Membrane</keyword>
<dbReference type="EMBL" id="CAOQHR010000006">
    <property type="protein sequence ID" value="CAI6336169.1"/>
    <property type="molecule type" value="Genomic_DNA"/>
</dbReference>
<gene>
    <name evidence="2" type="ORF">PDIGIT_LOCUS9261</name>
</gene>
<organism evidence="2 3">
    <name type="scientific">Periconia digitata</name>
    <dbReference type="NCBI Taxonomy" id="1303443"/>
    <lineage>
        <taxon>Eukaryota</taxon>
        <taxon>Fungi</taxon>
        <taxon>Dikarya</taxon>
        <taxon>Ascomycota</taxon>
        <taxon>Pezizomycotina</taxon>
        <taxon>Dothideomycetes</taxon>
        <taxon>Pleosporomycetidae</taxon>
        <taxon>Pleosporales</taxon>
        <taxon>Massarineae</taxon>
        <taxon>Periconiaceae</taxon>
        <taxon>Periconia</taxon>
    </lineage>
</organism>
<reference evidence="2" key="1">
    <citation type="submission" date="2023-01" db="EMBL/GenBank/DDBJ databases">
        <authorList>
            <person name="Van Ghelder C."/>
            <person name="Rancurel C."/>
        </authorList>
    </citation>
    <scope>NUCLEOTIDE SEQUENCE</scope>
    <source>
        <strain evidence="2">CNCM I-4278</strain>
    </source>
</reference>
<comment type="caution">
    <text evidence="2">The sequence shown here is derived from an EMBL/GenBank/DDBJ whole genome shotgun (WGS) entry which is preliminary data.</text>
</comment>
<evidence type="ECO:0000256" key="1">
    <source>
        <dbReference type="SAM" id="Phobius"/>
    </source>
</evidence>
<keyword evidence="1" id="KW-0812">Transmembrane</keyword>